<sequence length="126" mass="13436">MLDRSATLSGTDSNANGIRDDIETHINSMPDTATQKNALRQTAQAFTSVLTTNLADSSALTASSTKLSNASSCLFSRYPSPLASKRAREMEKLHINTRQRFDAYDAYNAALSGTTSLAPAGDGCEN</sequence>
<name>A0A1E8PPX6_9BURK</name>
<dbReference type="EMBL" id="MAQB02000001">
    <property type="protein sequence ID" value="OFJ48348.1"/>
    <property type="molecule type" value="Genomic_DNA"/>
</dbReference>
<gene>
    <name evidence="1" type="ORF">BA896_004665</name>
</gene>
<organism evidence="1 2">
    <name type="scientific">Janthinobacterium lividum</name>
    <dbReference type="NCBI Taxonomy" id="29581"/>
    <lineage>
        <taxon>Bacteria</taxon>
        <taxon>Pseudomonadati</taxon>
        <taxon>Pseudomonadota</taxon>
        <taxon>Betaproteobacteria</taxon>
        <taxon>Burkholderiales</taxon>
        <taxon>Oxalobacteraceae</taxon>
        <taxon>Janthinobacterium</taxon>
    </lineage>
</organism>
<evidence type="ECO:0000313" key="2">
    <source>
        <dbReference type="Proteomes" id="UP000092634"/>
    </source>
</evidence>
<comment type="caution">
    <text evidence="1">The sequence shown here is derived from an EMBL/GenBank/DDBJ whole genome shotgun (WGS) entry which is preliminary data.</text>
</comment>
<proteinExistence type="predicted"/>
<protein>
    <submittedName>
        <fullName evidence="1">Uncharacterized protein</fullName>
    </submittedName>
</protein>
<accession>A0A1E8PPX6</accession>
<dbReference type="Proteomes" id="UP000092634">
    <property type="component" value="Unassembled WGS sequence"/>
</dbReference>
<reference evidence="1 2" key="1">
    <citation type="submission" date="2016-10" db="EMBL/GenBank/DDBJ databases">
        <title>Updated version of Genome Assembly of Janthinobacterium lividum ERGS5:01.</title>
        <authorList>
            <person name="Kumar R."/>
            <person name="Acharya V."/>
            <person name="Singh D."/>
        </authorList>
    </citation>
    <scope>NUCLEOTIDE SEQUENCE [LARGE SCALE GENOMIC DNA]</scope>
    <source>
        <strain evidence="1 2">ERGS5:01</strain>
    </source>
</reference>
<dbReference type="AlphaFoldDB" id="A0A1E8PPX6"/>
<evidence type="ECO:0000313" key="1">
    <source>
        <dbReference type="EMBL" id="OFJ48348.1"/>
    </source>
</evidence>